<dbReference type="GeneID" id="80886963"/>
<dbReference type="GO" id="GO:0048471">
    <property type="term" value="C:perinuclear region of cytoplasm"/>
    <property type="evidence" value="ECO:0007669"/>
    <property type="project" value="TreeGrafter"/>
</dbReference>
<dbReference type="PANTHER" id="PTHR12323">
    <property type="entry name" value="SR-RELATED CTD ASSOCIATED FACTOR 6"/>
    <property type="match status" value="1"/>
</dbReference>
<feature type="region of interest" description="Disordered" evidence="1">
    <location>
        <begin position="319"/>
        <end position="554"/>
    </location>
</feature>
<comment type="caution">
    <text evidence="3">The sequence shown here is derived from an EMBL/GenBank/DDBJ whole genome shotgun (WGS) entry which is preliminary data.</text>
</comment>
<feature type="compositionally biased region" description="Pro residues" evidence="1">
    <location>
        <begin position="433"/>
        <end position="449"/>
    </location>
</feature>
<evidence type="ECO:0000259" key="2">
    <source>
        <dbReference type="PROSITE" id="PS51391"/>
    </source>
</evidence>
<feature type="compositionally biased region" description="Basic and acidic residues" evidence="1">
    <location>
        <begin position="319"/>
        <end position="341"/>
    </location>
</feature>
<dbReference type="InterPro" id="IPR006569">
    <property type="entry name" value="CID_dom"/>
</dbReference>
<proteinExistence type="predicted"/>
<feature type="compositionally biased region" description="Basic and acidic residues" evidence="1">
    <location>
        <begin position="412"/>
        <end position="429"/>
    </location>
</feature>
<gene>
    <name evidence="3" type="ORF">POJ06DRAFT_9526</name>
</gene>
<keyword evidence="4" id="KW-1185">Reference proteome</keyword>
<protein>
    <recommendedName>
        <fullName evidence="2">CID domain-containing protein</fullName>
    </recommendedName>
</protein>
<reference evidence="3" key="1">
    <citation type="submission" date="2023-03" db="EMBL/GenBank/DDBJ databases">
        <title>Near-Complete genome sequence of Lipomyces tetrasporous NRRL Y-64009, an oleaginous yeast capable of growing on lignocellulosic hydrolysates.</title>
        <authorList>
            <consortium name="Lawrence Berkeley National Laboratory"/>
            <person name="Jagtap S.S."/>
            <person name="Liu J.-J."/>
            <person name="Walukiewicz H.E."/>
            <person name="Pangilinan J."/>
            <person name="Lipzen A."/>
            <person name="Ahrendt S."/>
            <person name="Koriabine M."/>
            <person name="Cobaugh K."/>
            <person name="Salamov A."/>
            <person name="Yoshinaga Y."/>
            <person name="Ng V."/>
            <person name="Daum C."/>
            <person name="Grigoriev I.V."/>
            <person name="Slininger P.J."/>
            <person name="Dien B.S."/>
            <person name="Jin Y.-S."/>
            <person name="Rao C.V."/>
        </authorList>
    </citation>
    <scope>NUCLEOTIDE SEQUENCE</scope>
    <source>
        <strain evidence="3">NRRL Y-64009</strain>
    </source>
</reference>
<sequence>MDNNATLGKLAVAKATLSAELLRPHPSGSPFPVSSDVIKKLHSALQAALHKNSVENVRVCGSMNLHIEELWLTCTGQALKSLLLEHIAPYTTRVIALGKYLTALSPTLSTRRAKLYILYVLNDVLYHTTYISKSGGEFKSGIQQFLPTLFAIPWHIEKVRGKVDELVGIWTEKEYFHTFFLQSLHDPVTLEQWRQRFGGPSQRAQTEEQKDVELDDEGRLPPVLGVHGAKYFELPVSNMLPCVQGAMPVPVTAPRPVKLRLTEDGRADEDVMSAVDKFYKCLEWKGGRFREADENADEVDEEEFAYEGWSVEFFRRRQDDQMDTDRHDSKSGSKYSDEGSPYRRSRSLSRSRSRSRSVSPVYSDGSRSRSRSPRYYRSRSRTRSRSASYSPPEPSEYAQADSSRGPITSGSFDREPPGGYRHPDMRYQEDGYNPPPPAPPPPPPPPQYYPNPYQGHHSRSRPPPPPPPVPYPLDELPSPNPYGRPSARPSYREPMYAEYSEPERHGAPNSGPQRRPVDSSRGPGSSRDRAAESYMQSVYGSRLPEEQPYSGWRR</sequence>
<evidence type="ECO:0000313" key="3">
    <source>
        <dbReference type="EMBL" id="KAJ8103923.1"/>
    </source>
</evidence>
<dbReference type="PROSITE" id="PS51391">
    <property type="entry name" value="CID"/>
    <property type="match status" value="1"/>
</dbReference>
<feature type="compositionally biased region" description="Basic residues" evidence="1">
    <location>
        <begin position="343"/>
        <end position="355"/>
    </location>
</feature>
<name>A0AAD7QZ97_9ASCO</name>
<accession>A0AAD7QZ97</accession>
<organism evidence="3 4">
    <name type="scientific">Lipomyces tetrasporus</name>
    <dbReference type="NCBI Taxonomy" id="54092"/>
    <lineage>
        <taxon>Eukaryota</taxon>
        <taxon>Fungi</taxon>
        <taxon>Dikarya</taxon>
        <taxon>Ascomycota</taxon>
        <taxon>Saccharomycotina</taxon>
        <taxon>Lipomycetes</taxon>
        <taxon>Lipomycetales</taxon>
        <taxon>Lipomycetaceae</taxon>
        <taxon>Lipomyces</taxon>
    </lineage>
</organism>
<feature type="domain" description="CID" evidence="2">
    <location>
        <begin position="33"/>
        <end position="201"/>
    </location>
</feature>
<feature type="compositionally biased region" description="Low complexity" evidence="1">
    <location>
        <begin position="385"/>
        <end position="398"/>
    </location>
</feature>
<dbReference type="AlphaFoldDB" id="A0AAD7QZ97"/>
<evidence type="ECO:0000256" key="1">
    <source>
        <dbReference type="SAM" id="MobiDB-lite"/>
    </source>
</evidence>
<evidence type="ECO:0000313" key="4">
    <source>
        <dbReference type="Proteomes" id="UP001217417"/>
    </source>
</evidence>
<feature type="compositionally biased region" description="Basic residues" evidence="1">
    <location>
        <begin position="368"/>
        <end position="384"/>
    </location>
</feature>
<dbReference type="Proteomes" id="UP001217417">
    <property type="component" value="Unassembled WGS sequence"/>
</dbReference>
<dbReference type="RefSeq" id="XP_056047373.1">
    <property type="nucleotide sequence ID" value="XM_056191797.1"/>
</dbReference>
<feature type="compositionally biased region" description="Polar residues" evidence="1">
    <location>
        <begin position="400"/>
        <end position="411"/>
    </location>
</feature>
<feature type="compositionally biased region" description="Pro residues" evidence="1">
    <location>
        <begin position="461"/>
        <end position="471"/>
    </location>
</feature>
<dbReference type="GO" id="GO:0006874">
    <property type="term" value="P:intracellular calcium ion homeostasis"/>
    <property type="evidence" value="ECO:0007669"/>
    <property type="project" value="TreeGrafter"/>
</dbReference>
<dbReference type="EMBL" id="JARPMG010000001">
    <property type="protein sequence ID" value="KAJ8103923.1"/>
    <property type="molecule type" value="Genomic_DNA"/>
</dbReference>
<dbReference type="InterPro" id="IPR008942">
    <property type="entry name" value="ENTH_VHS"/>
</dbReference>
<dbReference type="Gene3D" id="1.25.40.90">
    <property type="match status" value="1"/>
</dbReference>
<dbReference type="PANTHER" id="PTHR12323:SF0">
    <property type="entry name" value="CALCIUM HOMEOSTASIS ENDOPLASMIC RETICULUM PROTEIN"/>
    <property type="match status" value="1"/>
</dbReference>
<dbReference type="Pfam" id="PF04818">
    <property type="entry name" value="CID"/>
    <property type="match status" value="1"/>
</dbReference>